<dbReference type="OrthoDB" id="21413at2759"/>
<sequence length="1483" mass="170656">MDYQQLQAYQQQILNQALNEGLRRNSEQTKIWTDYKKRHVKVIEGLKVLPNNLSVNCMVPIGKKALMKGKIVHTNEIMVCLGDGYFVKYSAPQAIELCNRRIKKADEMINEYKKEKDLLEMRKMVPEDFESFGNDEMKDYFEPCYDEVKPKGSRIAHVAKYKECEKKLNDLRNKKTEDDQSDEDLFSRLDALELEEELKDELESDDKTEVREKKVVFAEPQVKYFTNEDEEEEEEEKINIVNEKRRISVIEQRIYECSKQDDDSDDEIEDADTSIEYHHEENIVSDTDDNQTPTSHDIQSLPTPKSILKKRLDVNINQQSLASSASSITTVEEEIDDQQEELVSAYTTIVKDITEHAELKMPSQIKEEVEQKRPVSKFKMERAGALRNQCYVIILLILMWCFYGFATDDNKIKNSKEIFRHQQLYRPFFIDRRLTHDSKTLFSLTNNPINNYQKNSLLKILPIVKSQSNSDTPQIRHSRSRSHLGKLKNTKELVAIKFNDKDESNNDNDDNYEDNERLEIDDDDKSWYSSLPTLTNETTDKLFDFEDFMIENLMRNSSMILPTIQSNNHEDNKHFNEFINENIKKKNNSFAEINKLNDDNENIKNKTNNLNDLNVDNNGIKIDNKSNVQVDIVTRFLRIIENQQSLGENCTAGTDLNLGEGVVDRYAQERFRLEANFAVNRANMLTRLWKYAPEVMLSSEYLLHAGVLSMVEFDEDIFAAGNCYDKMQYRDRWLYCPFAHRLQGQDGILIKDLAVEYKYLTNSSEWFFIARKNAERVIANNDQFSRGYHTYTRNGSTHTDRIDDEILTVRYEDGRWSKPYYDCGGGNIWMLTYTVPFFGFANDTYFFKGTSGIDIDLRRVDIDQCPLPAGSTQLNIFAASDKCKKRTTECVAIPGLGFRRGSYRCVCQKGFYYPDTKSTERYYNGTVIEEEYEKLMIGEDSQYALDGIFECLQCAEGCESCEDGSPCVVSLNWLMRTAILILECCIIACLPAVILFTWKFGNVKVVKAASPVLLRVIVLGAFFIYSTTIVMYPRPNVVTCTIRVWLREIGFSLTYGALMLKTWRISVIFRVRSAKAVKITDMNLLKRLGIIVTIFSVFLGIRTIVAPPVVIVGRTADDLKAYLCQTNWWDHSFTTLEVMFLIWGIRLCIVVRKAPSEFNESRFISMAIYNEFLLSVFLNVSMFFLQSPANPDLLYIIFFCHTQLTVTLLLCLIFGSKAYVVFRGGGKEDSIGKLPGTTGKFIGKSCRAQAASNQTNSISLQQANFTEEGDGITEEFRRLYGQLELLKEKNLRQGNRHLANKILAMQDAANRTEPNISTIQAISSSLRLNDQPNTIVDELEMVVKGENESCIDSKYNINNNISNKIKNKKFINKNKPIKILNDDNSDDLPSTSSQKSHDNIDDKNNKEPLKCDNNFEPNNDDNDDDKMTNVISVKTDNYDVVVVDDKSSDQNQDQDNKKSGHARTHAIVINLDDNSRFSEEVTV</sequence>
<keyword evidence="10" id="KW-1015">Disulfide bond</keyword>
<feature type="coiled-coil region" evidence="17">
    <location>
        <begin position="154"/>
        <end position="181"/>
    </location>
</feature>
<keyword evidence="5" id="KW-0732">Signal</keyword>
<feature type="transmembrane region" description="Helical" evidence="19">
    <location>
        <begin position="1163"/>
        <end position="1187"/>
    </location>
</feature>
<protein>
    <recommendedName>
        <fullName evidence="20">G-protein coupled receptors family 3 profile domain-containing protein</fullName>
    </recommendedName>
</protein>
<proteinExistence type="inferred from homology"/>
<organism evidence="21 22">
    <name type="scientific">Aphidius gifuensis</name>
    <name type="common">Parasitoid wasp</name>
    <dbReference type="NCBI Taxonomy" id="684658"/>
    <lineage>
        <taxon>Eukaryota</taxon>
        <taxon>Metazoa</taxon>
        <taxon>Ecdysozoa</taxon>
        <taxon>Arthropoda</taxon>
        <taxon>Hexapoda</taxon>
        <taxon>Insecta</taxon>
        <taxon>Pterygota</taxon>
        <taxon>Neoptera</taxon>
        <taxon>Endopterygota</taxon>
        <taxon>Hymenoptera</taxon>
        <taxon>Apocrita</taxon>
        <taxon>Ichneumonoidea</taxon>
        <taxon>Braconidae</taxon>
        <taxon>Aphidiinae</taxon>
        <taxon>Aphidius</taxon>
    </lineage>
</organism>
<dbReference type="InterPro" id="IPR009053">
    <property type="entry name" value="Prefoldin"/>
</dbReference>
<comment type="similarity">
    <text evidence="2">Belongs to the G-protein coupled receptor 3 family.</text>
</comment>
<evidence type="ECO:0000256" key="18">
    <source>
        <dbReference type="SAM" id="MobiDB-lite"/>
    </source>
</evidence>
<keyword evidence="13" id="KW-0807">Transducer</keyword>
<keyword evidence="7" id="KW-0770">Synapse</keyword>
<feature type="compositionally biased region" description="Basic and acidic residues" evidence="18">
    <location>
        <begin position="1445"/>
        <end position="1458"/>
    </location>
</feature>
<evidence type="ECO:0000256" key="11">
    <source>
        <dbReference type="ARBA" id="ARBA00023170"/>
    </source>
</evidence>
<dbReference type="PANTHER" id="PTHR32546">
    <property type="entry name" value="G-PROTEIN COUPLED RECEPTOR 158-RELATED"/>
    <property type="match status" value="1"/>
</dbReference>
<feature type="region of interest" description="Disordered" evidence="18">
    <location>
        <begin position="275"/>
        <end position="302"/>
    </location>
</feature>
<dbReference type="CDD" id="cd23159">
    <property type="entry name" value="Prefoldin_URI1"/>
    <property type="match status" value="1"/>
</dbReference>
<keyword evidence="22" id="KW-1185">Reference proteome</keyword>
<dbReference type="Pfam" id="PF02996">
    <property type="entry name" value="Prefoldin"/>
    <property type="match status" value="1"/>
</dbReference>
<evidence type="ECO:0000256" key="5">
    <source>
        <dbReference type="ARBA" id="ARBA00022729"/>
    </source>
</evidence>
<keyword evidence="17" id="KW-0175">Coiled coil</keyword>
<feature type="region of interest" description="Disordered" evidence="18">
    <location>
        <begin position="499"/>
        <end position="518"/>
    </location>
</feature>
<keyword evidence="14" id="KW-0628">Postsynaptic cell membrane</keyword>
<comment type="caution">
    <text evidence="21">The sequence shown here is derived from an EMBL/GenBank/DDBJ whole genome shotgun (WGS) entry which is preliminary data.</text>
</comment>
<evidence type="ECO:0000256" key="17">
    <source>
        <dbReference type="SAM" id="Coils"/>
    </source>
</evidence>
<feature type="transmembrane region" description="Helical" evidence="19">
    <location>
        <begin position="1084"/>
        <end position="1111"/>
    </location>
</feature>
<feature type="coiled-coil region" evidence="17">
    <location>
        <begin position="95"/>
        <end position="122"/>
    </location>
</feature>
<keyword evidence="9 19" id="KW-0472">Membrane</keyword>
<keyword evidence="3" id="KW-1003">Cell membrane</keyword>
<evidence type="ECO:0000256" key="6">
    <source>
        <dbReference type="ARBA" id="ARBA00022989"/>
    </source>
</evidence>
<evidence type="ECO:0000256" key="12">
    <source>
        <dbReference type="ARBA" id="ARBA00023180"/>
    </source>
</evidence>
<dbReference type="CDD" id="cd15293">
    <property type="entry name" value="7tmC_GPR158-like"/>
    <property type="match status" value="1"/>
</dbReference>
<evidence type="ECO:0000256" key="16">
    <source>
        <dbReference type="ARBA" id="ARBA00034104"/>
    </source>
</evidence>
<dbReference type="PROSITE" id="PS50259">
    <property type="entry name" value="G_PROTEIN_RECEP_F3_4"/>
    <property type="match status" value="1"/>
</dbReference>
<comment type="subcellular location">
    <subcellularLocation>
        <location evidence="1">Cell projection</location>
        <location evidence="1">Neuron projection</location>
    </subcellularLocation>
    <subcellularLocation>
        <location evidence="16">Postsynaptic cell membrane</location>
        <topology evidence="16">Multi-pass membrane protein</topology>
    </subcellularLocation>
</comment>
<dbReference type="Proteomes" id="UP000639338">
    <property type="component" value="Unassembled WGS sequence"/>
</dbReference>
<keyword evidence="15" id="KW-0966">Cell projection</keyword>
<evidence type="ECO:0000313" key="22">
    <source>
        <dbReference type="Proteomes" id="UP000639338"/>
    </source>
</evidence>
<evidence type="ECO:0000256" key="9">
    <source>
        <dbReference type="ARBA" id="ARBA00023136"/>
    </source>
</evidence>
<evidence type="ECO:0000259" key="20">
    <source>
        <dbReference type="PROSITE" id="PS50259"/>
    </source>
</evidence>
<dbReference type="PRINTS" id="PR00248">
    <property type="entry name" value="GPCRMGR"/>
</dbReference>
<evidence type="ECO:0000256" key="8">
    <source>
        <dbReference type="ARBA" id="ARBA00023040"/>
    </source>
</evidence>
<evidence type="ECO:0000256" key="15">
    <source>
        <dbReference type="ARBA" id="ARBA00023273"/>
    </source>
</evidence>
<dbReference type="InterPro" id="IPR054714">
    <property type="entry name" value="GPR158_179_extracellular"/>
</dbReference>
<dbReference type="InterPro" id="IPR000337">
    <property type="entry name" value="GPCR_3"/>
</dbReference>
<feature type="region of interest" description="Disordered" evidence="18">
    <location>
        <begin position="1445"/>
        <end position="1464"/>
    </location>
</feature>
<evidence type="ECO:0000256" key="3">
    <source>
        <dbReference type="ARBA" id="ARBA00022475"/>
    </source>
</evidence>
<dbReference type="GO" id="GO:0004930">
    <property type="term" value="F:G protein-coupled receptor activity"/>
    <property type="evidence" value="ECO:0007669"/>
    <property type="project" value="UniProtKB-KW"/>
</dbReference>
<evidence type="ECO:0000256" key="14">
    <source>
        <dbReference type="ARBA" id="ARBA00023257"/>
    </source>
</evidence>
<feature type="coiled-coil region" evidence="17">
    <location>
        <begin position="586"/>
        <end position="616"/>
    </location>
</feature>
<keyword evidence="11" id="KW-0675">Receptor</keyword>
<name>A0A834Y1P2_APHGI</name>
<feature type="transmembrane region" description="Helical" evidence="19">
    <location>
        <begin position="1012"/>
        <end position="1032"/>
    </location>
</feature>
<dbReference type="InterPro" id="IPR004127">
    <property type="entry name" value="Prefoldin_subunit_alpha"/>
</dbReference>
<feature type="compositionally biased region" description="Polar residues" evidence="18">
    <location>
        <begin position="290"/>
        <end position="302"/>
    </location>
</feature>
<gene>
    <name evidence="21" type="ORF">HCN44_001897</name>
</gene>
<evidence type="ECO:0000256" key="10">
    <source>
        <dbReference type="ARBA" id="ARBA00023157"/>
    </source>
</evidence>
<evidence type="ECO:0000256" key="2">
    <source>
        <dbReference type="ARBA" id="ARBA00007242"/>
    </source>
</evidence>
<dbReference type="SUPFAM" id="SSF46579">
    <property type="entry name" value="Prefoldin"/>
    <property type="match status" value="1"/>
</dbReference>
<evidence type="ECO:0000256" key="7">
    <source>
        <dbReference type="ARBA" id="ARBA00023018"/>
    </source>
</evidence>
<dbReference type="InterPro" id="IPR017978">
    <property type="entry name" value="GPCR_3_C"/>
</dbReference>
<reference evidence="21 22" key="1">
    <citation type="submission" date="2020-08" db="EMBL/GenBank/DDBJ databases">
        <title>Aphidius gifuensis genome sequencing and assembly.</title>
        <authorList>
            <person name="Du Z."/>
        </authorList>
    </citation>
    <scope>NUCLEOTIDE SEQUENCE [LARGE SCALE GENOMIC DNA]</scope>
    <source>
        <strain evidence="21">YNYX2018</strain>
        <tissue evidence="21">Adults</tissue>
    </source>
</reference>
<dbReference type="Gene3D" id="1.10.287.370">
    <property type="match status" value="1"/>
</dbReference>
<evidence type="ECO:0000256" key="4">
    <source>
        <dbReference type="ARBA" id="ARBA00022692"/>
    </source>
</evidence>
<evidence type="ECO:0000256" key="19">
    <source>
        <dbReference type="SAM" id="Phobius"/>
    </source>
</evidence>
<dbReference type="InterPro" id="IPR043458">
    <property type="entry name" value="GPR158/179"/>
</dbReference>
<dbReference type="Pfam" id="PF22572">
    <property type="entry name" value="GPR158_179_EC"/>
    <property type="match status" value="1"/>
</dbReference>
<accession>A0A834Y1P2</accession>
<dbReference type="PANTHER" id="PTHR32546:SF29">
    <property type="entry name" value="G-PROTEIN COUPLED RECEPTORS FAMILY 3 PROFILE DOMAIN-CONTAINING PROTEIN"/>
    <property type="match status" value="1"/>
</dbReference>
<dbReference type="GO" id="GO:0045211">
    <property type="term" value="C:postsynaptic membrane"/>
    <property type="evidence" value="ECO:0007669"/>
    <property type="project" value="UniProtKB-SubCell"/>
</dbReference>
<dbReference type="EMBL" id="JACMRX010000001">
    <property type="protein sequence ID" value="KAF7996265.1"/>
    <property type="molecule type" value="Genomic_DNA"/>
</dbReference>
<feature type="domain" description="G-protein coupled receptors family 3 profile" evidence="20">
    <location>
        <begin position="975"/>
        <end position="1222"/>
    </location>
</feature>
<evidence type="ECO:0000256" key="1">
    <source>
        <dbReference type="ARBA" id="ARBA00004487"/>
    </source>
</evidence>
<dbReference type="Gene3D" id="3.30.450.20">
    <property type="entry name" value="PAS domain"/>
    <property type="match status" value="1"/>
</dbReference>
<dbReference type="GO" id="GO:0043005">
    <property type="term" value="C:neuron projection"/>
    <property type="evidence" value="ECO:0007669"/>
    <property type="project" value="UniProtKB-SubCell"/>
</dbReference>
<keyword evidence="4 19" id="KW-0812">Transmembrane</keyword>
<feature type="transmembrane region" description="Helical" evidence="19">
    <location>
        <begin position="1193"/>
        <end position="1214"/>
    </location>
</feature>
<keyword evidence="12" id="KW-0325">Glycoprotein</keyword>
<feature type="transmembrane region" description="Helical" evidence="19">
    <location>
        <begin position="1044"/>
        <end position="1063"/>
    </location>
</feature>
<evidence type="ECO:0000313" key="21">
    <source>
        <dbReference type="EMBL" id="KAF7996265.1"/>
    </source>
</evidence>
<dbReference type="Pfam" id="PF00003">
    <property type="entry name" value="7tm_3"/>
    <property type="match status" value="1"/>
</dbReference>
<feature type="compositionally biased region" description="Basic and acidic residues" evidence="18">
    <location>
        <begin position="1395"/>
        <end position="1410"/>
    </location>
</feature>
<feature type="transmembrane region" description="Helical" evidence="19">
    <location>
        <begin position="973"/>
        <end position="1000"/>
    </location>
</feature>
<feature type="transmembrane region" description="Helical" evidence="19">
    <location>
        <begin position="1131"/>
        <end position="1151"/>
    </location>
</feature>
<keyword evidence="6 19" id="KW-1133">Transmembrane helix</keyword>
<keyword evidence="8" id="KW-0297">G-protein coupled receptor</keyword>
<feature type="region of interest" description="Disordered" evidence="18">
    <location>
        <begin position="1378"/>
        <end position="1427"/>
    </location>
</feature>
<evidence type="ECO:0000256" key="13">
    <source>
        <dbReference type="ARBA" id="ARBA00023224"/>
    </source>
</evidence>